<evidence type="ECO:0000313" key="3">
    <source>
        <dbReference type="Proteomes" id="UP000238045"/>
    </source>
</evidence>
<sequence>MIAHTPAPPYYAVIFSSLRTEGDHGYGEAAHRMLELARDQPGFLGVESAREAGLGITVSYWESEAAILAWKQHAEHRAVREQGRSTWYSAFQTRVCKVERAYTFQH</sequence>
<dbReference type="Proteomes" id="UP000238045">
    <property type="component" value="Unassembled WGS sequence"/>
</dbReference>
<dbReference type="Pfam" id="PF03992">
    <property type="entry name" value="ABM"/>
    <property type="match status" value="1"/>
</dbReference>
<name>A0A2S9EYC8_9PSED</name>
<protein>
    <recommendedName>
        <fullName evidence="1">ABM domain-containing protein</fullName>
    </recommendedName>
</protein>
<organism evidence="2 3">
    <name type="scientific">Pseudomonas poae</name>
    <dbReference type="NCBI Taxonomy" id="200451"/>
    <lineage>
        <taxon>Bacteria</taxon>
        <taxon>Pseudomonadati</taxon>
        <taxon>Pseudomonadota</taxon>
        <taxon>Gammaproteobacteria</taxon>
        <taxon>Pseudomonadales</taxon>
        <taxon>Pseudomonadaceae</taxon>
        <taxon>Pseudomonas</taxon>
    </lineage>
</organism>
<evidence type="ECO:0000313" key="2">
    <source>
        <dbReference type="EMBL" id="PRC22020.1"/>
    </source>
</evidence>
<dbReference type="Gene3D" id="3.30.70.100">
    <property type="match status" value="1"/>
</dbReference>
<dbReference type="InterPro" id="IPR052936">
    <property type="entry name" value="Jasmonate_Hydroxylase-like"/>
</dbReference>
<dbReference type="RefSeq" id="WP_105695519.1">
    <property type="nucleotide sequence ID" value="NZ_CP159260.1"/>
</dbReference>
<keyword evidence="3" id="KW-1185">Reference proteome</keyword>
<dbReference type="InterPro" id="IPR007138">
    <property type="entry name" value="ABM_dom"/>
</dbReference>
<accession>A0A2S9EYC8</accession>
<dbReference type="AlphaFoldDB" id="A0A2S9EYC8"/>
<dbReference type="EMBL" id="PCQL01000003">
    <property type="protein sequence ID" value="PRC22020.1"/>
    <property type="molecule type" value="Genomic_DNA"/>
</dbReference>
<dbReference type="PANTHER" id="PTHR37811">
    <property type="entry name" value="BLL5343 PROTEIN"/>
    <property type="match status" value="1"/>
</dbReference>
<dbReference type="SUPFAM" id="SSF54909">
    <property type="entry name" value="Dimeric alpha+beta barrel"/>
    <property type="match status" value="1"/>
</dbReference>
<proteinExistence type="predicted"/>
<reference evidence="2 3" key="1">
    <citation type="submission" date="2017-09" db="EMBL/GenBank/DDBJ databases">
        <title>Genomic, metabolic, and phenotypic characteristics of bacterial isolates from the natural microbiome of the model nematode Caenorhabditis elegans.</title>
        <authorList>
            <person name="Zimmermann J."/>
            <person name="Obeng N."/>
            <person name="Yang W."/>
            <person name="Obeng O."/>
            <person name="Kissoyan K."/>
            <person name="Pees B."/>
            <person name="Dirksen P."/>
            <person name="Hoppner M."/>
            <person name="Franke A."/>
            <person name="Rosenstiel P."/>
            <person name="Leippe M."/>
            <person name="Dierking K."/>
            <person name="Kaleta C."/>
            <person name="Schulenburg H."/>
        </authorList>
    </citation>
    <scope>NUCLEOTIDE SEQUENCE [LARGE SCALE GENOMIC DNA]</scope>
    <source>
        <strain evidence="2 3">MYb117</strain>
    </source>
</reference>
<gene>
    <name evidence="2" type="ORF">CQZ99_04275</name>
</gene>
<dbReference type="InterPro" id="IPR011008">
    <property type="entry name" value="Dimeric_a/b-barrel"/>
</dbReference>
<feature type="domain" description="ABM" evidence="1">
    <location>
        <begin position="9"/>
        <end position="81"/>
    </location>
</feature>
<comment type="caution">
    <text evidence="2">The sequence shown here is derived from an EMBL/GenBank/DDBJ whole genome shotgun (WGS) entry which is preliminary data.</text>
</comment>
<dbReference type="STRING" id="1282356.H045_14940"/>
<evidence type="ECO:0000259" key="1">
    <source>
        <dbReference type="Pfam" id="PF03992"/>
    </source>
</evidence>
<dbReference type="PANTHER" id="PTHR37811:SF2">
    <property type="entry name" value="ABM DOMAIN-CONTAINING PROTEIN"/>
    <property type="match status" value="1"/>
</dbReference>